<accession>A0A101T0N7</accession>
<gene>
    <name evidence="2" type="ORF">AQJ66_18520</name>
</gene>
<feature type="transmembrane region" description="Helical" evidence="1">
    <location>
        <begin position="80"/>
        <end position="100"/>
    </location>
</feature>
<keyword evidence="1" id="KW-0812">Transmembrane</keyword>
<evidence type="ECO:0008006" key="4">
    <source>
        <dbReference type="Google" id="ProtNLM"/>
    </source>
</evidence>
<dbReference type="OrthoDB" id="9812349at2"/>
<dbReference type="PANTHER" id="PTHR34980">
    <property type="entry name" value="INNER MEMBRANE PROTEIN-RELATED-RELATED"/>
    <property type="match status" value="1"/>
</dbReference>
<name>A0A101T0N7_9ACTN</name>
<evidence type="ECO:0000313" key="2">
    <source>
        <dbReference type="EMBL" id="KUN83605.1"/>
    </source>
</evidence>
<protein>
    <recommendedName>
        <fullName evidence="4">DUF805 domain-containing protein</fullName>
    </recommendedName>
</protein>
<dbReference type="RefSeq" id="WP_061922969.1">
    <property type="nucleotide sequence ID" value="NZ_JBEYBH010000011.1"/>
</dbReference>
<keyword evidence="1" id="KW-0472">Membrane</keyword>
<sequence>MNWYLEVLKKYAVFSGRARRKEFWMFTLFNLIIVAVLAGLAVGTKSGVFWALYGIYGLAVLLPGWGVTVRRLHDTSRSGWWMLFYIVPIVGPITLLVFLASEGKAEPNQYGPNPKYVAAA</sequence>
<dbReference type="Pfam" id="PF05656">
    <property type="entry name" value="DUF805"/>
    <property type="match status" value="1"/>
</dbReference>
<dbReference type="EMBL" id="LMWX01000027">
    <property type="protein sequence ID" value="KUN83605.1"/>
    <property type="molecule type" value="Genomic_DNA"/>
</dbReference>
<dbReference type="InterPro" id="IPR008523">
    <property type="entry name" value="DUF805"/>
</dbReference>
<proteinExistence type="predicted"/>
<reference evidence="2 3" key="1">
    <citation type="submission" date="2015-10" db="EMBL/GenBank/DDBJ databases">
        <title>Draft genome sequence of Streptomyces bungoensis DSM 41781, type strain for the species Streptomyces bungoensis.</title>
        <authorList>
            <person name="Ruckert C."/>
            <person name="Winkler A."/>
            <person name="Kalinowski J."/>
            <person name="Kampfer P."/>
            <person name="Glaeser S."/>
        </authorList>
    </citation>
    <scope>NUCLEOTIDE SEQUENCE [LARGE SCALE GENOMIC DNA]</scope>
    <source>
        <strain evidence="2 3">DSM 41781</strain>
    </source>
</reference>
<dbReference type="GO" id="GO:0005886">
    <property type="term" value="C:plasma membrane"/>
    <property type="evidence" value="ECO:0007669"/>
    <property type="project" value="TreeGrafter"/>
</dbReference>
<feature type="transmembrane region" description="Helical" evidence="1">
    <location>
        <begin position="48"/>
        <end position="68"/>
    </location>
</feature>
<dbReference type="PANTHER" id="PTHR34980:SF2">
    <property type="entry name" value="INNER MEMBRANE PROTEIN YHAH-RELATED"/>
    <property type="match status" value="1"/>
</dbReference>
<organism evidence="2 3">
    <name type="scientific">Streptomyces bungoensis</name>
    <dbReference type="NCBI Taxonomy" id="285568"/>
    <lineage>
        <taxon>Bacteria</taxon>
        <taxon>Bacillati</taxon>
        <taxon>Actinomycetota</taxon>
        <taxon>Actinomycetes</taxon>
        <taxon>Kitasatosporales</taxon>
        <taxon>Streptomycetaceae</taxon>
        <taxon>Streptomyces</taxon>
    </lineage>
</organism>
<evidence type="ECO:0000313" key="3">
    <source>
        <dbReference type="Proteomes" id="UP000053024"/>
    </source>
</evidence>
<comment type="caution">
    <text evidence="2">The sequence shown here is derived from an EMBL/GenBank/DDBJ whole genome shotgun (WGS) entry which is preliminary data.</text>
</comment>
<feature type="transmembrane region" description="Helical" evidence="1">
    <location>
        <begin position="23"/>
        <end position="42"/>
    </location>
</feature>
<dbReference type="Proteomes" id="UP000053024">
    <property type="component" value="Unassembled WGS sequence"/>
</dbReference>
<keyword evidence="1" id="KW-1133">Transmembrane helix</keyword>
<dbReference type="STRING" id="285568.AQJ66_18520"/>
<dbReference type="AlphaFoldDB" id="A0A101T0N7"/>
<evidence type="ECO:0000256" key="1">
    <source>
        <dbReference type="SAM" id="Phobius"/>
    </source>
</evidence>
<keyword evidence="3" id="KW-1185">Reference proteome</keyword>